<sequence length="23" mass="2533">MSLAMGISSLTVEVKKIKKRIIS</sequence>
<protein>
    <submittedName>
        <fullName evidence="1">Uncharacterized protein</fullName>
    </submittedName>
</protein>
<reference evidence="1" key="1">
    <citation type="submission" date="2014-11" db="EMBL/GenBank/DDBJ databases">
        <authorList>
            <person name="Amaro Gonzalez C."/>
        </authorList>
    </citation>
    <scope>NUCLEOTIDE SEQUENCE</scope>
</reference>
<name>A0A0E9QRV1_ANGAN</name>
<dbReference type="AlphaFoldDB" id="A0A0E9QRV1"/>
<evidence type="ECO:0000313" key="1">
    <source>
        <dbReference type="EMBL" id="JAH19691.1"/>
    </source>
</evidence>
<dbReference type="EMBL" id="GBXM01088886">
    <property type="protein sequence ID" value="JAH19691.1"/>
    <property type="molecule type" value="Transcribed_RNA"/>
</dbReference>
<reference evidence="1" key="2">
    <citation type="journal article" date="2015" name="Fish Shellfish Immunol.">
        <title>Early steps in the European eel (Anguilla anguilla)-Vibrio vulnificus interaction in the gills: Role of the RtxA13 toxin.</title>
        <authorList>
            <person name="Callol A."/>
            <person name="Pajuelo D."/>
            <person name="Ebbesson L."/>
            <person name="Teles M."/>
            <person name="MacKenzie S."/>
            <person name="Amaro C."/>
        </authorList>
    </citation>
    <scope>NUCLEOTIDE SEQUENCE</scope>
</reference>
<proteinExistence type="predicted"/>
<accession>A0A0E9QRV1</accession>
<organism evidence="1">
    <name type="scientific">Anguilla anguilla</name>
    <name type="common">European freshwater eel</name>
    <name type="synonym">Muraena anguilla</name>
    <dbReference type="NCBI Taxonomy" id="7936"/>
    <lineage>
        <taxon>Eukaryota</taxon>
        <taxon>Metazoa</taxon>
        <taxon>Chordata</taxon>
        <taxon>Craniata</taxon>
        <taxon>Vertebrata</taxon>
        <taxon>Euteleostomi</taxon>
        <taxon>Actinopterygii</taxon>
        <taxon>Neopterygii</taxon>
        <taxon>Teleostei</taxon>
        <taxon>Anguilliformes</taxon>
        <taxon>Anguillidae</taxon>
        <taxon>Anguilla</taxon>
    </lineage>
</organism>